<organism evidence="5 6">
    <name type="scientific">Abrus precatorius</name>
    <name type="common">Indian licorice</name>
    <name type="synonym">Glycine abrus</name>
    <dbReference type="NCBI Taxonomy" id="3816"/>
    <lineage>
        <taxon>Eukaryota</taxon>
        <taxon>Viridiplantae</taxon>
        <taxon>Streptophyta</taxon>
        <taxon>Embryophyta</taxon>
        <taxon>Tracheophyta</taxon>
        <taxon>Spermatophyta</taxon>
        <taxon>Magnoliopsida</taxon>
        <taxon>eudicotyledons</taxon>
        <taxon>Gunneridae</taxon>
        <taxon>Pentapetalae</taxon>
        <taxon>rosids</taxon>
        <taxon>fabids</taxon>
        <taxon>Fabales</taxon>
        <taxon>Fabaceae</taxon>
        <taxon>Papilionoideae</taxon>
        <taxon>50 kb inversion clade</taxon>
        <taxon>NPAAA clade</taxon>
        <taxon>indigoferoid/millettioid clade</taxon>
        <taxon>Abreae</taxon>
        <taxon>Abrus</taxon>
    </lineage>
</organism>
<dbReference type="InterPro" id="IPR051636">
    <property type="entry name" value="Plant_LTP/defense-related"/>
</dbReference>
<dbReference type="InterPro" id="IPR036312">
    <property type="entry name" value="Bifun_inhib/LTP/seed_sf"/>
</dbReference>
<evidence type="ECO:0000313" key="6">
    <source>
        <dbReference type="RefSeq" id="XP_027364591.1"/>
    </source>
</evidence>
<dbReference type="OrthoDB" id="696558at2759"/>
<dbReference type="InterPro" id="IPR016140">
    <property type="entry name" value="Bifunc_inhib/LTP/seed_store"/>
</dbReference>
<feature type="compositionally biased region" description="Pro residues" evidence="2">
    <location>
        <begin position="27"/>
        <end position="37"/>
    </location>
</feature>
<comment type="similarity">
    <text evidence="1">Belongs to the plant LTP family. PEARLI1 subfamily.</text>
</comment>
<sequence>MAPKCIFVALNLLVIFALVSGCEKCPTPSPSPSPSPPSTNTSSVRVTGLSDSSCPRDALKLGVCSSFLNGLMNYSIGLPPTTHCCSFFEGLADFEVAVCLCTALKANIMGYNIDIPISFTNLVNVCSKDVPNGFLCS</sequence>
<dbReference type="RefSeq" id="XP_027364591.1">
    <property type="nucleotide sequence ID" value="XM_027508790.1"/>
</dbReference>
<feature type="chain" id="PRO_5033995809" evidence="3">
    <location>
        <begin position="22"/>
        <end position="137"/>
    </location>
</feature>
<feature type="signal peptide" evidence="3">
    <location>
        <begin position="1"/>
        <end position="21"/>
    </location>
</feature>
<evidence type="ECO:0000256" key="3">
    <source>
        <dbReference type="SAM" id="SignalP"/>
    </source>
</evidence>
<evidence type="ECO:0000313" key="5">
    <source>
        <dbReference type="Proteomes" id="UP000694853"/>
    </source>
</evidence>
<proteinExistence type="inferred from homology"/>
<dbReference type="AlphaFoldDB" id="A0A8B8M7E0"/>
<feature type="region of interest" description="Disordered" evidence="2">
    <location>
        <begin position="27"/>
        <end position="52"/>
    </location>
</feature>
<keyword evidence="5" id="KW-1185">Reference proteome</keyword>
<gene>
    <name evidence="6" type="primary">LOC113871691</name>
</gene>
<evidence type="ECO:0000256" key="1">
    <source>
        <dbReference type="ARBA" id="ARBA00008965"/>
    </source>
</evidence>
<dbReference type="GeneID" id="113871691"/>
<protein>
    <submittedName>
        <fullName evidence="6">14 kDa proline-rich protein DC2.15-like</fullName>
    </submittedName>
</protein>
<feature type="domain" description="Bifunctional inhibitor/plant lipid transfer protein/seed storage helical" evidence="4">
    <location>
        <begin position="54"/>
        <end position="136"/>
    </location>
</feature>
<dbReference type="PROSITE" id="PS51257">
    <property type="entry name" value="PROKAR_LIPOPROTEIN"/>
    <property type="match status" value="1"/>
</dbReference>
<evidence type="ECO:0000259" key="4">
    <source>
        <dbReference type="SMART" id="SM00499"/>
    </source>
</evidence>
<dbReference type="Pfam" id="PF14547">
    <property type="entry name" value="Hydrophob_seed"/>
    <property type="match status" value="1"/>
</dbReference>
<dbReference type="Proteomes" id="UP000694853">
    <property type="component" value="Unplaced"/>
</dbReference>
<name>A0A8B8M7E0_ABRPR</name>
<accession>A0A8B8M7E0</accession>
<dbReference type="PANTHER" id="PTHR31731">
    <property type="match status" value="1"/>
</dbReference>
<dbReference type="Gene3D" id="1.10.110.10">
    <property type="entry name" value="Plant lipid-transfer and hydrophobic proteins"/>
    <property type="match status" value="1"/>
</dbReference>
<dbReference type="KEGG" id="aprc:113871691"/>
<reference evidence="5" key="1">
    <citation type="journal article" date="2019" name="Toxins">
        <title>Detection of Abrin-Like and Prepropulchellin-Like Toxin Genes and Transcripts Using Whole Genome Sequencing and Full-Length Transcript Sequencing of Abrus precatorius.</title>
        <authorList>
            <person name="Hovde B.T."/>
            <person name="Daligault H.E."/>
            <person name="Hanschen E.R."/>
            <person name="Kunde Y.A."/>
            <person name="Johnson M.B."/>
            <person name="Starkenburg S.R."/>
            <person name="Johnson S.L."/>
        </authorList>
    </citation>
    <scope>NUCLEOTIDE SEQUENCE [LARGE SCALE GENOMIC DNA]</scope>
</reference>
<dbReference type="CDD" id="cd01958">
    <property type="entry name" value="HPS_like"/>
    <property type="match status" value="1"/>
</dbReference>
<evidence type="ECO:0000256" key="2">
    <source>
        <dbReference type="SAM" id="MobiDB-lite"/>
    </source>
</evidence>
<keyword evidence="3" id="KW-0732">Signal</keyword>
<dbReference type="SUPFAM" id="SSF47699">
    <property type="entry name" value="Bifunctional inhibitor/lipid-transfer protein/seed storage 2S albumin"/>
    <property type="match status" value="1"/>
</dbReference>
<dbReference type="SMART" id="SM00499">
    <property type="entry name" value="AAI"/>
    <property type="match status" value="1"/>
</dbReference>
<reference evidence="6" key="2">
    <citation type="submission" date="2025-08" db="UniProtKB">
        <authorList>
            <consortium name="RefSeq"/>
        </authorList>
    </citation>
    <scope>IDENTIFICATION</scope>
    <source>
        <tissue evidence="6">Young leaves</tissue>
    </source>
</reference>
<dbReference type="InterPro" id="IPR027923">
    <property type="entry name" value="Hydrophob_seed_dom"/>
</dbReference>